<dbReference type="Pfam" id="PF02674">
    <property type="entry name" value="Colicin_V"/>
    <property type="match status" value="1"/>
</dbReference>
<dbReference type="InterPro" id="IPR003825">
    <property type="entry name" value="Colicin-V_CvpA"/>
</dbReference>
<evidence type="ECO:0000256" key="1">
    <source>
        <dbReference type="ARBA" id="ARBA00004141"/>
    </source>
</evidence>
<evidence type="ECO:0000256" key="4">
    <source>
        <dbReference type="ARBA" id="ARBA00023136"/>
    </source>
</evidence>
<organism evidence="6">
    <name type="scientific">Uncultured Desulfatiglans sp</name>
    <dbReference type="NCBI Taxonomy" id="1748965"/>
    <lineage>
        <taxon>Bacteria</taxon>
        <taxon>Pseudomonadati</taxon>
        <taxon>Thermodesulfobacteriota</taxon>
        <taxon>Desulfobacteria</taxon>
        <taxon>Desulfatiglandales</taxon>
        <taxon>Desulfatiglandaceae</taxon>
        <taxon>Desulfatiglans</taxon>
        <taxon>environmental samples</taxon>
    </lineage>
</organism>
<gene>
    <name evidence="6" type="primary">cvpA</name>
    <name evidence="6" type="ORF">TRIP_B350504</name>
</gene>
<sequence length="183" mass="20284">MNWLDILIIALMGFLLVRGLFRGFFREVGSLAGVVLGLLAAFRFEANLTGLLKGFLPDWPFLSLLSFALIMLAIMVACNVLSLALKAAFKKVFLGWLDRALGVAVAFVKGMVVLYLGMVIINFFVPAASPVVTQSKLYPWVVRSCQFVAGQIPSETYEQWKRKFRGEKWTGGESGEPDRSEAK</sequence>
<name>A0A653AD29_UNCDX</name>
<proteinExistence type="predicted"/>
<keyword evidence="4 5" id="KW-0472">Membrane</keyword>
<dbReference type="GO" id="GO:0009403">
    <property type="term" value="P:toxin biosynthetic process"/>
    <property type="evidence" value="ECO:0007669"/>
    <property type="project" value="InterPro"/>
</dbReference>
<feature type="transmembrane region" description="Helical" evidence="5">
    <location>
        <begin position="28"/>
        <end position="44"/>
    </location>
</feature>
<evidence type="ECO:0000313" key="6">
    <source>
        <dbReference type="EMBL" id="VBB45553.1"/>
    </source>
</evidence>
<dbReference type="EMBL" id="UPXX01000029">
    <property type="protein sequence ID" value="VBB45553.1"/>
    <property type="molecule type" value="Genomic_DNA"/>
</dbReference>
<protein>
    <submittedName>
        <fullName evidence="6">CvpA family protein</fullName>
    </submittedName>
</protein>
<comment type="subcellular location">
    <subcellularLocation>
        <location evidence="1">Membrane</location>
        <topology evidence="1">Multi-pass membrane protein</topology>
    </subcellularLocation>
</comment>
<evidence type="ECO:0000256" key="3">
    <source>
        <dbReference type="ARBA" id="ARBA00022989"/>
    </source>
</evidence>
<dbReference type="AlphaFoldDB" id="A0A653AD29"/>
<evidence type="ECO:0000256" key="5">
    <source>
        <dbReference type="SAM" id="Phobius"/>
    </source>
</evidence>
<keyword evidence="3 5" id="KW-1133">Transmembrane helix</keyword>
<dbReference type="GO" id="GO:0016020">
    <property type="term" value="C:membrane"/>
    <property type="evidence" value="ECO:0007669"/>
    <property type="project" value="UniProtKB-SubCell"/>
</dbReference>
<evidence type="ECO:0000256" key="2">
    <source>
        <dbReference type="ARBA" id="ARBA00022692"/>
    </source>
</evidence>
<dbReference type="PANTHER" id="PTHR37306">
    <property type="entry name" value="COLICIN V PRODUCTION PROTEIN"/>
    <property type="match status" value="1"/>
</dbReference>
<dbReference type="PANTHER" id="PTHR37306:SF1">
    <property type="entry name" value="COLICIN V PRODUCTION PROTEIN"/>
    <property type="match status" value="1"/>
</dbReference>
<feature type="transmembrane region" description="Helical" evidence="5">
    <location>
        <begin position="64"/>
        <end position="89"/>
    </location>
</feature>
<feature type="transmembrane region" description="Helical" evidence="5">
    <location>
        <begin position="101"/>
        <end position="125"/>
    </location>
</feature>
<reference evidence="6" key="1">
    <citation type="submission" date="2018-07" db="EMBL/GenBank/DDBJ databases">
        <authorList>
            <consortium name="Genoscope - CEA"/>
            <person name="William W."/>
        </authorList>
    </citation>
    <scope>NUCLEOTIDE SEQUENCE</scope>
    <source>
        <strain evidence="6">IK1</strain>
    </source>
</reference>
<keyword evidence="2 5" id="KW-0812">Transmembrane</keyword>
<feature type="transmembrane region" description="Helical" evidence="5">
    <location>
        <begin position="6"/>
        <end position="21"/>
    </location>
</feature>
<accession>A0A653AD29</accession>